<dbReference type="Proteomes" id="UP000734854">
    <property type="component" value="Unassembled WGS sequence"/>
</dbReference>
<feature type="region of interest" description="Disordered" evidence="1">
    <location>
        <begin position="144"/>
        <end position="195"/>
    </location>
</feature>
<feature type="region of interest" description="Disordered" evidence="1">
    <location>
        <begin position="1"/>
        <end position="28"/>
    </location>
</feature>
<comment type="caution">
    <text evidence="2">The sequence shown here is derived from an EMBL/GenBank/DDBJ whole genome shotgun (WGS) entry which is preliminary data.</text>
</comment>
<evidence type="ECO:0000313" key="2">
    <source>
        <dbReference type="EMBL" id="KAG6521699.1"/>
    </source>
</evidence>
<proteinExistence type="predicted"/>
<protein>
    <submittedName>
        <fullName evidence="2">Uncharacterized protein</fullName>
    </submittedName>
</protein>
<keyword evidence="3" id="KW-1185">Reference proteome</keyword>
<feature type="compositionally biased region" description="Basic and acidic residues" evidence="1">
    <location>
        <begin position="1"/>
        <end position="11"/>
    </location>
</feature>
<organism evidence="2 3">
    <name type="scientific">Zingiber officinale</name>
    <name type="common">Ginger</name>
    <name type="synonym">Amomum zingiber</name>
    <dbReference type="NCBI Taxonomy" id="94328"/>
    <lineage>
        <taxon>Eukaryota</taxon>
        <taxon>Viridiplantae</taxon>
        <taxon>Streptophyta</taxon>
        <taxon>Embryophyta</taxon>
        <taxon>Tracheophyta</taxon>
        <taxon>Spermatophyta</taxon>
        <taxon>Magnoliopsida</taxon>
        <taxon>Liliopsida</taxon>
        <taxon>Zingiberales</taxon>
        <taxon>Zingiberaceae</taxon>
        <taxon>Zingiber</taxon>
    </lineage>
</organism>
<gene>
    <name evidence="2" type="ORF">ZIOFF_018824</name>
</gene>
<accession>A0A8J5LMF2</accession>
<name>A0A8J5LMF2_ZINOF</name>
<reference evidence="2 3" key="1">
    <citation type="submission" date="2020-08" db="EMBL/GenBank/DDBJ databases">
        <title>Plant Genome Project.</title>
        <authorList>
            <person name="Zhang R.-G."/>
        </authorList>
    </citation>
    <scope>NUCLEOTIDE SEQUENCE [LARGE SCALE GENOMIC DNA]</scope>
    <source>
        <tissue evidence="2">Rhizome</tissue>
    </source>
</reference>
<sequence length="206" mass="22609">MKRARIDRDASRCSATNSGRDPIVRSRSDRDRILARWRPESGRFVAKIGRDASRRSATNSDRNSTGIRKLQYLSLLSMEKPADGAPRRNSSSKLRRLQMHAPSAIQVAPPPSLTAAGWNVVIPLLSPLNCAAGGDDRAEDAIGPVAREGREVSEGTPPLAVETDDEREQLGGGSLRRPWRHPAMPHHYQPAPANSQPAFVFPNYCT</sequence>
<evidence type="ECO:0000256" key="1">
    <source>
        <dbReference type="SAM" id="MobiDB-lite"/>
    </source>
</evidence>
<evidence type="ECO:0000313" key="3">
    <source>
        <dbReference type="Proteomes" id="UP000734854"/>
    </source>
</evidence>
<dbReference type="AlphaFoldDB" id="A0A8J5LMF2"/>
<dbReference type="EMBL" id="JACMSC010000005">
    <property type="protein sequence ID" value="KAG6521699.1"/>
    <property type="molecule type" value="Genomic_DNA"/>
</dbReference>